<sequence length="207" mass="22927">MVRSRVILEECLKSIQHEDAAGEDVSLDEIDMIPDLEEEEEVETARENIFESRDIAVNIVKRKVGASEMVFSKAILPVETFAHSKLMGPESSGRVRGVGSGVTFNQLDTKHNCQRGTKTSDSSIVGLLLKEGNDVEENQRTNTPLAGQIETFTILRDKGGAAHTSRSPLVLNQVTKTKRQQQREHAGANEPKQPLFYFPDLASCYVT</sequence>
<organism evidence="1 2">
    <name type="scientific">Carnegiea gigantea</name>
    <dbReference type="NCBI Taxonomy" id="171969"/>
    <lineage>
        <taxon>Eukaryota</taxon>
        <taxon>Viridiplantae</taxon>
        <taxon>Streptophyta</taxon>
        <taxon>Embryophyta</taxon>
        <taxon>Tracheophyta</taxon>
        <taxon>Spermatophyta</taxon>
        <taxon>Magnoliopsida</taxon>
        <taxon>eudicotyledons</taxon>
        <taxon>Gunneridae</taxon>
        <taxon>Pentapetalae</taxon>
        <taxon>Caryophyllales</taxon>
        <taxon>Cactineae</taxon>
        <taxon>Cactaceae</taxon>
        <taxon>Cactoideae</taxon>
        <taxon>Echinocereeae</taxon>
        <taxon>Carnegiea</taxon>
    </lineage>
</organism>
<evidence type="ECO:0000313" key="2">
    <source>
        <dbReference type="Proteomes" id="UP001153076"/>
    </source>
</evidence>
<proteinExistence type="predicted"/>
<comment type="caution">
    <text evidence="1">The sequence shown here is derived from an EMBL/GenBank/DDBJ whole genome shotgun (WGS) entry which is preliminary data.</text>
</comment>
<reference evidence="1" key="1">
    <citation type="submission" date="2022-04" db="EMBL/GenBank/DDBJ databases">
        <title>Carnegiea gigantea Genome sequencing and assembly v2.</title>
        <authorList>
            <person name="Copetti D."/>
            <person name="Sanderson M.J."/>
            <person name="Burquez A."/>
            <person name="Wojciechowski M.F."/>
        </authorList>
    </citation>
    <scope>NUCLEOTIDE SEQUENCE</scope>
    <source>
        <strain evidence="1">SGP5-SGP5p</strain>
        <tissue evidence="1">Aerial part</tissue>
    </source>
</reference>
<gene>
    <name evidence="1" type="ORF">Cgig2_004885</name>
</gene>
<dbReference type="AlphaFoldDB" id="A0A9Q1JRI4"/>
<dbReference type="Proteomes" id="UP001153076">
    <property type="component" value="Unassembled WGS sequence"/>
</dbReference>
<accession>A0A9Q1JRI4</accession>
<keyword evidence="2" id="KW-1185">Reference proteome</keyword>
<protein>
    <submittedName>
        <fullName evidence="1">Uncharacterized protein</fullName>
    </submittedName>
</protein>
<name>A0A9Q1JRI4_9CARY</name>
<evidence type="ECO:0000313" key="1">
    <source>
        <dbReference type="EMBL" id="KAJ8429710.1"/>
    </source>
</evidence>
<dbReference type="EMBL" id="JAKOGI010000867">
    <property type="protein sequence ID" value="KAJ8429710.1"/>
    <property type="molecule type" value="Genomic_DNA"/>
</dbReference>